<dbReference type="Gene3D" id="1.10.4190.10">
    <property type="entry name" value="Urease accessory protein UreF"/>
    <property type="match status" value="1"/>
</dbReference>
<evidence type="ECO:0000256" key="1">
    <source>
        <dbReference type="ARBA" id="ARBA00022988"/>
    </source>
</evidence>
<keyword evidence="5" id="KW-1185">Reference proteome</keyword>
<dbReference type="InterPro" id="IPR002639">
    <property type="entry name" value="UreF"/>
</dbReference>
<proteinExistence type="inferred from homology"/>
<name>A0A8T9BNC5_9HELO</name>
<protein>
    <submittedName>
        <fullName evidence="4">Putative urease accessory protein UreF-like</fullName>
    </submittedName>
</protein>
<keyword evidence="2" id="KW-0143">Chaperone</keyword>
<dbReference type="Pfam" id="PF01730">
    <property type="entry name" value="UreF"/>
    <property type="match status" value="1"/>
</dbReference>
<evidence type="ECO:0000256" key="2">
    <source>
        <dbReference type="ARBA" id="ARBA00023186"/>
    </source>
</evidence>
<keyword evidence="1" id="KW-0996">Nickel insertion</keyword>
<organism evidence="4 5">
    <name type="scientific">Lachnellula arida</name>
    <dbReference type="NCBI Taxonomy" id="1316785"/>
    <lineage>
        <taxon>Eukaryota</taxon>
        <taxon>Fungi</taxon>
        <taxon>Dikarya</taxon>
        <taxon>Ascomycota</taxon>
        <taxon>Pezizomycotina</taxon>
        <taxon>Leotiomycetes</taxon>
        <taxon>Helotiales</taxon>
        <taxon>Lachnaceae</taxon>
        <taxon>Lachnellula</taxon>
    </lineage>
</organism>
<dbReference type="InterPro" id="IPR038277">
    <property type="entry name" value="UreF_sf"/>
</dbReference>
<comment type="caution">
    <text evidence="4">The sequence shown here is derived from an EMBL/GenBank/DDBJ whole genome shotgun (WGS) entry which is preliminary data.</text>
</comment>
<accession>A0A8T9BNC5</accession>
<sequence length="302" mass="32428">MSTDVDSSQSDSQSQAIQHEIADLERRLVDAKARLNGRRAIANEDALSSVPNVLPSHGPLTTSSHHFLLLLSDSALPLGSFAFSSGLESYLAHTRPASSFPAFLNFSLASYASTTLPFVLAAHRNPIDLVELDDTLDAAIMCTVGRRASVAQGRALLSIWDRSFSTAAPVGDTADAVEMLKEFSVLLRSTSSVVSGDLPTASAHLGPLFGAIACVLGMSLQQTAYVFMLSHVKSLLSAAVRASVFGPYHAQKVLASVEVQDGIRQAIAREWDTKIKDAGQSVPVMDLWIGRHEMLYSRIFNS</sequence>
<dbReference type="Proteomes" id="UP000469559">
    <property type="component" value="Unassembled WGS sequence"/>
</dbReference>
<comment type="similarity">
    <text evidence="3">Belongs to the UreF family.</text>
</comment>
<dbReference type="PANTHER" id="PTHR33620:SF1">
    <property type="entry name" value="UREASE ACCESSORY PROTEIN F"/>
    <property type="match status" value="1"/>
</dbReference>
<evidence type="ECO:0000256" key="3">
    <source>
        <dbReference type="ARBA" id="ARBA00046339"/>
    </source>
</evidence>
<dbReference type="GO" id="GO:0016151">
    <property type="term" value="F:nickel cation binding"/>
    <property type="evidence" value="ECO:0007669"/>
    <property type="project" value="InterPro"/>
</dbReference>
<dbReference type="EMBL" id="QGMF01000022">
    <property type="protein sequence ID" value="TVY21245.1"/>
    <property type="molecule type" value="Genomic_DNA"/>
</dbReference>
<reference evidence="4 5" key="1">
    <citation type="submission" date="2018-05" db="EMBL/GenBank/DDBJ databases">
        <title>Whole genome sequencing for identification of molecular markers to develop diagnostic detection tools for the regulated plant pathogen Lachnellula willkommii.</title>
        <authorList>
            <person name="Giroux E."/>
            <person name="Bilodeau G."/>
        </authorList>
    </citation>
    <scope>NUCLEOTIDE SEQUENCE [LARGE SCALE GENOMIC DNA]</scope>
    <source>
        <strain evidence="4 5">CBS 203.66</strain>
    </source>
</reference>
<dbReference type="PANTHER" id="PTHR33620">
    <property type="entry name" value="UREASE ACCESSORY PROTEIN F"/>
    <property type="match status" value="1"/>
</dbReference>
<dbReference type="OrthoDB" id="2550922at2759"/>
<evidence type="ECO:0000313" key="5">
    <source>
        <dbReference type="Proteomes" id="UP000469559"/>
    </source>
</evidence>
<gene>
    <name evidence="4" type="ORF">LARI1_G000302</name>
</gene>
<evidence type="ECO:0000313" key="4">
    <source>
        <dbReference type="EMBL" id="TVY21245.1"/>
    </source>
</evidence>
<dbReference type="AlphaFoldDB" id="A0A8T9BNC5"/>